<sequence>MLGSIPRSILPFLASGNASSLGYRIRFVFSDVASDITRLAEVLTAHFWGEGCAEREDLSKGENLGALATDL</sequence>
<evidence type="ECO:0000313" key="1">
    <source>
        <dbReference type="EMBL" id="CAF0694422.1"/>
    </source>
</evidence>
<comment type="caution">
    <text evidence="1">The sequence shown here is derived from an EMBL/GenBank/DDBJ whole genome shotgun (WGS) entry which is preliminary data.</text>
</comment>
<protein>
    <submittedName>
        <fullName evidence="1">Uncharacterized protein</fullName>
    </submittedName>
</protein>
<reference evidence="1" key="1">
    <citation type="submission" date="2021-02" db="EMBL/GenBank/DDBJ databases">
        <authorList>
            <person name="Cremers G."/>
            <person name="Picone N."/>
        </authorList>
    </citation>
    <scope>NUCLEOTIDE SEQUENCE</scope>
    <source>
        <strain evidence="1">PQ17</strain>
    </source>
</reference>
<name>A0A8J2FVM5_9BACT</name>
<proteinExistence type="predicted"/>
<keyword evidence="2" id="KW-1185">Reference proteome</keyword>
<organism evidence="1 2">
    <name type="scientific">Candidatus Methylacidithermus pantelleriae</name>
    <dbReference type="NCBI Taxonomy" id="2744239"/>
    <lineage>
        <taxon>Bacteria</taxon>
        <taxon>Pseudomonadati</taxon>
        <taxon>Verrucomicrobiota</taxon>
        <taxon>Methylacidiphilae</taxon>
        <taxon>Methylacidiphilales</taxon>
        <taxon>Methylacidiphilaceae</taxon>
        <taxon>Candidatus Methylacidithermus</taxon>
    </lineage>
</organism>
<dbReference type="EMBL" id="CAJNOB010000008">
    <property type="protein sequence ID" value="CAF0694422.1"/>
    <property type="molecule type" value="Genomic_DNA"/>
</dbReference>
<dbReference type="Proteomes" id="UP000663859">
    <property type="component" value="Unassembled WGS sequence"/>
</dbReference>
<gene>
    <name evidence="1" type="ORF">MPNT_160048</name>
</gene>
<accession>A0A8J2FVM5</accession>
<dbReference type="AlphaFoldDB" id="A0A8J2FVM5"/>
<evidence type="ECO:0000313" key="2">
    <source>
        <dbReference type="Proteomes" id="UP000663859"/>
    </source>
</evidence>